<proteinExistence type="inferred from homology"/>
<evidence type="ECO:0000256" key="4">
    <source>
        <dbReference type="PROSITE-ProRule" id="PRU00339"/>
    </source>
</evidence>
<accession>A0A1G7C9I9</accession>
<dbReference type="InterPro" id="IPR019734">
    <property type="entry name" value="TPR_rpt"/>
</dbReference>
<reference evidence="6 7" key="1">
    <citation type="submission" date="2016-10" db="EMBL/GenBank/DDBJ databases">
        <authorList>
            <person name="de Groot N.N."/>
        </authorList>
    </citation>
    <scope>NUCLEOTIDE SEQUENCE [LARGE SCALE GENOMIC DNA]</scope>
    <source>
        <strain evidence="6 7">CGMCC 1.9109</strain>
    </source>
</reference>
<dbReference type="SMART" id="SM00028">
    <property type="entry name" value="TPR"/>
    <property type="match status" value="3"/>
</dbReference>
<dbReference type="OrthoDB" id="21665at2"/>
<feature type="domain" description="Aspartyl/asparaginy/proline hydroxylase" evidence="5">
    <location>
        <begin position="230"/>
        <end position="394"/>
    </location>
</feature>
<comment type="similarity">
    <text evidence="1">Belongs to the aspartyl/asparaginyl beta-hydroxylase family.</text>
</comment>
<evidence type="ECO:0000256" key="2">
    <source>
        <dbReference type="ARBA" id="ARBA00022964"/>
    </source>
</evidence>
<dbReference type="InterPro" id="IPR027443">
    <property type="entry name" value="IPNS-like_sf"/>
</dbReference>
<name>A0A1G7C9I9_9PROT</name>
<protein>
    <submittedName>
        <fullName evidence="6">Tetratricopeptide repeat-containing protein</fullName>
    </submittedName>
</protein>
<dbReference type="Gene3D" id="1.25.40.10">
    <property type="entry name" value="Tetratricopeptide repeat domain"/>
    <property type="match status" value="2"/>
</dbReference>
<dbReference type="Pfam" id="PF13432">
    <property type="entry name" value="TPR_16"/>
    <property type="match status" value="1"/>
</dbReference>
<feature type="domain" description="Aspartyl/asparaginy/proline hydroxylase" evidence="5">
    <location>
        <begin position="660"/>
        <end position="823"/>
    </location>
</feature>
<evidence type="ECO:0000256" key="3">
    <source>
        <dbReference type="ARBA" id="ARBA00023002"/>
    </source>
</evidence>
<dbReference type="SUPFAM" id="SSF51197">
    <property type="entry name" value="Clavaminate synthase-like"/>
    <property type="match status" value="2"/>
</dbReference>
<feature type="repeat" description="TPR" evidence="4">
    <location>
        <begin position="73"/>
        <end position="106"/>
    </location>
</feature>
<dbReference type="PROSITE" id="PS50293">
    <property type="entry name" value="TPR_REGION"/>
    <property type="match status" value="1"/>
</dbReference>
<dbReference type="PANTHER" id="PTHR46332">
    <property type="entry name" value="ASPARTATE BETA-HYDROXYLASE DOMAIN-CONTAINING PROTEIN 2"/>
    <property type="match status" value="1"/>
</dbReference>
<keyword evidence="3" id="KW-0560">Oxidoreductase</keyword>
<dbReference type="GO" id="GO:0016020">
    <property type="term" value="C:membrane"/>
    <property type="evidence" value="ECO:0007669"/>
    <property type="project" value="TreeGrafter"/>
</dbReference>
<dbReference type="Gene3D" id="2.60.120.330">
    <property type="entry name" value="B-lactam Antibiotic, Isopenicillin N Synthase, Chain"/>
    <property type="match status" value="2"/>
</dbReference>
<keyword evidence="4" id="KW-0802">TPR repeat</keyword>
<dbReference type="STRING" id="637679.GCA_001550055_03209"/>
<dbReference type="Pfam" id="PF05118">
    <property type="entry name" value="Asp_Arg_Hydrox"/>
    <property type="match status" value="2"/>
</dbReference>
<keyword evidence="2" id="KW-0223">Dioxygenase</keyword>
<evidence type="ECO:0000259" key="5">
    <source>
        <dbReference type="Pfam" id="PF05118"/>
    </source>
</evidence>
<dbReference type="RefSeq" id="WP_068306950.1">
    <property type="nucleotide sequence ID" value="NZ_FNAK01000006.1"/>
</dbReference>
<dbReference type="PROSITE" id="PS50005">
    <property type="entry name" value="TPR"/>
    <property type="match status" value="1"/>
</dbReference>
<evidence type="ECO:0000313" key="6">
    <source>
        <dbReference type="EMBL" id="SDE35977.1"/>
    </source>
</evidence>
<organism evidence="6 7">
    <name type="scientific">Kordiimonas lacus</name>
    <dbReference type="NCBI Taxonomy" id="637679"/>
    <lineage>
        <taxon>Bacteria</taxon>
        <taxon>Pseudomonadati</taxon>
        <taxon>Pseudomonadota</taxon>
        <taxon>Alphaproteobacteria</taxon>
        <taxon>Kordiimonadales</taxon>
        <taxon>Kordiimonadaceae</taxon>
        <taxon>Kordiimonas</taxon>
    </lineage>
</organism>
<dbReference type="AlphaFoldDB" id="A0A1G7C9I9"/>
<dbReference type="PANTHER" id="PTHR46332:SF5">
    <property type="entry name" value="ASPARTATE BETA-HYDROXYLASE DOMAIN CONTAINING 2"/>
    <property type="match status" value="1"/>
</dbReference>
<evidence type="ECO:0000256" key="1">
    <source>
        <dbReference type="ARBA" id="ARBA00007730"/>
    </source>
</evidence>
<dbReference type="SUPFAM" id="SSF48452">
    <property type="entry name" value="TPR-like"/>
    <property type="match status" value="2"/>
</dbReference>
<dbReference type="Proteomes" id="UP000183685">
    <property type="component" value="Unassembled WGS sequence"/>
</dbReference>
<dbReference type="InterPro" id="IPR007803">
    <property type="entry name" value="Asp/Arg/Pro-Hydrxlase"/>
</dbReference>
<evidence type="ECO:0000313" key="7">
    <source>
        <dbReference type="Proteomes" id="UP000183685"/>
    </source>
</evidence>
<dbReference type="GO" id="GO:0051213">
    <property type="term" value="F:dioxygenase activity"/>
    <property type="evidence" value="ECO:0007669"/>
    <property type="project" value="UniProtKB-KW"/>
</dbReference>
<dbReference type="EMBL" id="FNAK01000006">
    <property type="protein sequence ID" value="SDE35977.1"/>
    <property type="molecule type" value="Genomic_DNA"/>
</dbReference>
<keyword evidence="7" id="KW-1185">Reference proteome</keyword>
<sequence>MAQSLQEIWQQAQYAQKQGDLERAETLHKQIVGRKPDALASWQFLSARAASRGDFAKSAHAIRNYLKVDNLSAEGWRSLGVAEMQQGRFQEAVKALKEALKLQPGALANLVYLGGAAQQAGQDDLAADCLSLALQGMPVADILSGNGKAEPMLRAILTKAPAFLEGYVADLVFGDIAHDGALEGASWRFHETGEPVWNDPMQRPERFFLPALPPQAWFDGADLPWAKAIEDAYEDIRAEVQAALSLDDATPYIAAHMAEAEHWKEFAGNMNWSAIHLYNGGTPNDRVLEKFPKTMAALEPLPLCRTGDRPVEVFFSLLQPGMHIVPHFGTSNARLTVHLPIIVPEGSACALRAGEETRVMEAGKLMAFDDTFEHEAWNRSDGLRVNLIFEVWNPALTEEEQQETAAIMDRYDKWFSGRGRRMDFLGTSFAQAAQAEKLFQAAEQGLRTGDAQASGAMKQVLALSPKHKKALWLLADISFDRGQDSEGLAYLRRQGAASLDHAPTQYRLAVVEEQIGTPDRARVAYARCIKAAPGNMLSYLYAGAFFEAQGDKEQAAQIYSLGADVDARMTTLYHSPDADPETARRSNAAFDCIAAKMQSLHAEATKGVPRIKEASWVQHIEGFSGYREADQKPHELYIPGISPLRYLTRDHMPWADAVEAAFDDIKSELLAALPSADEAGRPYLDAGQQLGPEFDPINGTMNWTALDLYRDGRPNDALIGEFPKTLSALKSAPLVCVGDNPFEVFFSLLKPHQHIPPHFGLSNHGITVHLPLIVPKDCQIRVGQEWRQWIEGELIAFDDSFDHEARNDSDDLRVVLIFEVWHPDLTPEEIAAIKASFSARAKWLQGRRLPEVPEHGKEQ</sequence>
<dbReference type="InterPro" id="IPR051821">
    <property type="entry name" value="Asp/Asn_beta-hydroxylase"/>
</dbReference>
<dbReference type="InterPro" id="IPR011990">
    <property type="entry name" value="TPR-like_helical_dom_sf"/>
</dbReference>
<gene>
    <name evidence="6" type="ORF">SAMN04488071_2712</name>
</gene>